<comment type="caution">
    <text evidence="2">The sequence shown here is derived from an EMBL/GenBank/DDBJ whole genome shotgun (WGS) entry which is preliminary data.</text>
</comment>
<gene>
    <name evidence="2" type="ORF">ACFOET_02310</name>
</gene>
<proteinExistence type="predicted"/>
<keyword evidence="1" id="KW-0732">Signal</keyword>
<feature type="signal peptide" evidence="1">
    <location>
        <begin position="1"/>
        <end position="22"/>
    </location>
</feature>
<organism evidence="2 3">
    <name type="scientific">Parapedobacter deserti</name>
    <dbReference type="NCBI Taxonomy" id="1912957"/>
    <lineage>
        <taxon>Bacteria</taxon>
        <taxon>Pseudomonadati</taxon>
        <taxon>Bacteroidota</taxon>
        <taxon>Sphingobacteriia</taxon>
        <taxon>Sphingobacteriales</taxon>
        <taxon>Sphingobacteriaceae</taxon>
        <taxon>Parapedobacter</taxon>
    </lineage>
</organism>
<protein>
    <recommendedName>
        <fullName evidence="4">TIGR02281 family clan AA aspartic protease</fullName>
    </recommendedName>
</protein>
<evidence type="ECO:0008006" key="4">
    <source>
        <dbReference type="Google" id="ProtNLM"/>
    </source>
</evidence>
<name>A0ABV7JHV4_9SPHI</name>
<evidence type="ECO:0000313" key="3">
    <source>
        <dbReference type="Proteomes" id="UP001595526"/>
    </source>
</evidence>
<evidence type="ECO:0000256" key="1">
    <source>
        <dbReference type="SAM" id="SignalP"/>
    </source>
</evidence>
<accession>A0ABV7JHV4</accession>
<feature type="chain" id="PRO_5045455615" description="TIGR02281 family clan AA aspartic protease" evidence="1">
    <location>
        <begin position="23"/>
        <end position="64"/>
    </location>
</feature>
<sequence length="64" mass="7018">MMFRIPILFGAMLVVCTVGARAQERHAIAVSSEQRALVEFRGDTVEVMIQSGNHTDTQTVVLGE</sequence>
<evidence type="ECO:0000313" key="2">
    <source>
        <dbReference type="EMBL" id="MFC3196439.1"/>
    </source>
</evidence>
<dbReference type="Proteomes" id="UP001595526">
    <property type="component" value="Unassembled WGS sequence"/>
</dbReference>
<dbReference type="EMBL" id="JBHRTA010000008">
    <property type="protein sequence ID" value="MFC3196439.1"/>
    <property type="molecule type" value="Genomic_DNA"/>
</dbReference>
<dbReference type="RefSeq" id="WP_379019152.1">
    <property type="nucleotide sequence ID" value="NZ_JBHRTA010000008.1"/>
</dbReference>
<reference evidence="3" key="1">
    <citation type="journal article" date="2019" name="Int. J. Syst. Evol. Microbiol.">
        <title>The Global Catalogue of Microorganisms (GCM) 10K type strain sequencing project: providing services to taxonomists for standard genome sequencing and annotation.</title>
        <authorList>
            <consortium name="The Broad Institute Genomics Platform"/>
            <consortium name="The Broad Institute Genome Sequencing Center for Infectious Disease"/>
            <person name="Wu L."/>
            <person name="Ma J."/>
        </authorList>
    </citation>
    <scope>NUCLEOTIDE SEQUENCE [LARGE SCALE GENOMIC DNA]</scope>
    <source>
        <strain evidence="3">KCTC 52416</strain>
    </source>
</reference>
<keyword evidence="3" id="KW-1185">Reference proteome</keyword>